<name>A0A074Z6Z1_OPIVI</name>
<gene>
    <name evidence="2" type="ORF">T265_15707</name>
</gene>
<evidence type="ECO:0000313" key="3">
    <source>
        <dbReference type="Proteomes" id="UP000054324"/>
    </source>
</evidence>
<dbReference type="GeneID" id="20329872"/>
<sequence>MSIDNLCISKPTQNLRASGASNAVDAEILRLQQKYEDVFSEGRGCCSKAKAVLHLRPEIQPVFRPKRPLPYAVLPILDTELKLLEDAEALKPIPPSANIAPDLEFGHLTAEAYVVMLQFSRPKNERLKSSSAGGLLNQPGRPSSPDKSKLMEPKTIADPLGYTGWNRRCNHARKAKTEQPKQEQRDPVLRVIVLLYGAQSYCPLRRVCEGSKVFPQATSKSIFMEAEIRPTSEKGGLEKFGPETSHSYHATLGRDRQRAVQYGRNSPKIKEPGAAQKAPALHTRIRNETIISYSLRHRIRSTSCSRAGESLESLAQSRVSKVNPTFSHYLVGQNFEPAPR</sequence>
<proteinExistence type="predicted"/>
<reference evidence="2 3" key="1">
    <citation type="submission" date="2013-11" db="EMBL/GenBank/DDBJ databases">
        <title>Opisthorchis viverrini - life in the bile duct.</title>
        <authorList>
            <person name="Young N.D."/>
            <person name="Nagarajan N."/>
            <person name="Lin S.J."/>
            <person name="Korhonen P.K."/>
            <person name="Jex A.R."/>
            <person name="Hall R.S."/>
            <person name="Safavi-Hemami H."/>
            <person name="Kaewkong W."/>
            <person name="Bertrand D."/>
            <person name="Gao S."/>
            <person name="Seet Q."/>
            <person name="Wongkham S."/>
            <person name="Teh B.T."/>
            <person name="Wongkham C."/>
            <person name="Intapan P.M."/>
            <person name="Maleewong W."/>
            <person name="Yang X."/>
            <person name="Hu M."/>
            <person name="Wang Z."/>
            <person name="Hofmann A."/>
            <person name="Sternberg P.W."/>
            <person name="Tan P."/>
            <person name="Wang J."/>
            <person name="Gasser R.B."/>
        </authorList>
    </citation>
    <scope>NUCLEOTIDE SEQUENCE [LARGE SCALE GENOMIC DNA]</scope>
</reference>
<evidence type="ECO:0000256" key="1">
    <source>
        <dbReference type="SAM" id="MobiDB-lite"/>
    </source>
</evidence>
<dbReference type="AlphaFoldDB" id="A0A074Z6Z1"/>
<feature type="region of interest" description="Disordered" evidence="1">
    <location>
        <begin position="128"/>
        <end position="161"/>
    </location>
</feature>
<organism evidence="2 3">
    <name type="scientific">Opisthorchis viverrini</name>
    <name type="common">Southeast Asian liver fluke</name>
    <dbReference type="NCBI Taxonomy" id="6198"/>
    <lineage>
        <taxon>Eukaryota</taxon>
        <taxon>Metazoa</taxon>
        <taxon>Spiralia</taxon>
        <taxon>Lophotrochozoa</taxon>
        <taxon>Platyhelminthes</taxon>
        <taxon>Trematoda</taxon>
        <taxon>Digenea</taxon>
        <taxon>Opisthorchiida</taxon>
        <taxon>Opisthorchiata</taxon>
        <taxon>Opisthorchiidae</taxon>
        <taxon>Opisthorchis</taxon>
    </lineage>
</organism>
<dbReference type="Proteomes" id="UP000054324">
    <property type="component" value="Unassembled WGS sequence"/>
</dbReference>
<protein>
    <submittedName>
        <fullName evidence="2">Uncharacterized protein</fullName>
    </submittedName>
</protein>
<dbReference type="CTD" id="20329872"/>
<dbReference type="EMBL" id="KL597392">
    <property type="protein sequence ID" value="KER19000.1"/>
    <property type="molecule type" value="Genomic_DNA"/>
</dbReference>
<dbReference type="OrthoDB" id="6261872at2759"/>
<feature type="non-terminal residue" evidence="2">
    <location>
        <position position="340"/>
    </location>
</feature>
<accession>A0A074Z6Z1</accession>
<dbReference type="RefSeq" id="XP_009177254.1">
    <property type="nucleotide sequence ID" value="XM_009178990.1"/>
</dbReference>
<keyword evidence="3" id="KW-1185">Reference proteome</keyword>
<evidence type="ECO:0000313" key="2">
    <source>
        <dbReference type="EMBL" id="KER19000.1"/>
    </source>
</evidence>
<dbReference type="KEGG" id="ovi:T265_15707"/>